<name>A0AAU6Q079_9DEIO</name>
<dbReference type="RefSeq" id="WP_339095088.1">
    <property type="nucleotide sequence ID" value="NZ_CP149782.1"/>
</dbReference>
<dbReference type="AlphaFoldDB" id="A0AAU6Q079"/>
<evidence type="ECO:0000313" key="1">
    <source>
        <dbReference type="EMBL" id="WYF43960.1"/>
    </source>
</evidence>
<sequence>MMRRGPGCGCLGCGGTSLVVLGALAFGAWSFVVKPAQDFMSGLQAPPAQTEVAQTGTAQPGATQVRAAQKPTPAQVNAPLTKTDVQKFVRIRRGVRVALGTSFSDLQRVWTGVLNGQTPTVLDIANVLRQTAGQMDAARKQQRVLLAAESMSAERYAVVRAAVNRALGVPSVDLVGAAQALQKGQLPDLNTTIKPATAQEKALVAPFATELRASAAAGLLGL</sequence>
<organism evidence="1">
    <name type="scientific">Deinococcus sp. VB142</name>
    <dbReference type="NCBI Taxonomy" id="3112952"/>
    <lineage>
        <taxon>Bacteria</taxon>
        <taxon>Thermotogati</taxon>
        <taxon>Deinococcota</taxon>
        <taxon>Deinococci</taxon>
        <taxon>Deinococcales</taxon>
        <taxon>Deinococcaceae</taxon>
        <taxon>Deinococcus</taxon>
    </lineage>
</organism>
<accession>A0AAU6Q079</accession>
<reference evidence="1" key="1">
    <citation type="submission" date="2024-03" db="EMBL/GenBank/DDBJ databases">
        <title>Deinococcus weizhi sp. nov., isolated from human skin.</title>
        <authorList>
            <person name="Wei Z."/>
            <person name="Tian F."/>
            <person name="Yang C."/>
            <person name="Xin L.T."/>
            <person name="Wen Z.J."/>
            <person name="Lan K.C."/>
            <person name="Yu L."/>
            <person name="Zhe W."/>
            <person name="Dan F.D."/>
            <person name="Jun W."/>
            <person name="Rui Z."/>
            <person name="Yong X.J."/>
            <person name="Ting Y."/>
            <person name="Wei X."/>
            <person name="Xu Z.G."/>
            <person name="Xin Z."/>
            <person name="Dong F.G."/>
            <person name="Ni X.M."/>
            <person name="Zheng M.G."/>
            <person name="Chun Y."/>
            <person name="Qian W.X."/>
        </authorList>
    </citation>
    <scope>NUCLEOTIDE SEQUENCE</scope>
    <source>
        <strain evidence="1">VB142</strain>
    </source>
</reference>
<gene>
    <name evidence="1" type="ORF">WDJ50_11135</name>
</gene>
<protein>
    <submittedName>
        <fullName evidence="1">Uncharacterized protein</fullName>
    </submittedName>
</protein>
<dbReference type="EMBL" id="CP149782">
    <property type="protein sequence ID" value="WYF43960.1"/>
    <property type="molecule type" value="Genomic_DNA"/>
</dbReference>
<proteinExistence type="predicted"/>